<name>A0A1F5VK80_9BACT</name>
<evidence type="ECO:0000313" key="1">
    <source>
        <dbReference type="EMBL" id="OGF63750.1"/>
    </source>
</evidence>
<reference evidence="1 2" key="1">
    <citation type="journal article" date="2016" name="Nat. Commun.">
        <title>Thousands of microbial genomes shed light on interconnected biogeochemical processes in an aquifer system.</title>
        <authorList>
            <person name="Anantharaman K."/>
            <person name="Brown C.T."/>
            <person name="Hug L.A."/>
            <person name="Sharon I."/>
            <person name="Castelle C.J."/>
            <person name="Probst A.J."/>
            <person name="Thomas B.C."/>
            <person name="Singh A."/>
            <person name="Wilkins M.J."/>
            <person name="Karaoz U."/>
            <person name="Brodie E.L."/>
            <person name="Williams K.H."/>
            <person name="Hubbard S.S."/>
            <person name="Banfield J.F."/>
        </authorList>
    </citation>
    <scope>NUCLEOTIDE SEQUENCE [LARGE SCALE GENOMIC DNA]</scope>
</reference>
<dbReference type="STRING" id="1817863.A2Y62_09355"/>
<gene>
    <name evidence="1" type="ORF">A2Y62_09355</name>
</gene>
<accession>A0A1F5VK80</accession>
<protein>
    <submittedName>
        <fullName evidence="1">Uncharacterized protein</fullName>
    </submittedName>
</protein>
<dbReference type="Proteomes" id="UP000178943">
    <property type="component" value="Unassembled WGS sequence"/>
</dbReference>
<evidence type="ECO:0000313" key="2">
    <source>
        <dbReference type="Proteomes" id="UP000178943"/>
    </source>
</evidence>
<dbReference type="EMBL" id="MFGW01000151">
    <property type="protein sequence ID" value="OGF63750.1"/>
    <property type="molecule type" value="Genomic_DNA"/>
</dbReference>
<sequence>MGKYKSLLILKKTKARTSHICHICGKEIYPDEFYYKEHIEDKFLHSLHAKKYCTECYEKYGESLMLNPSDRK</sequence>
<dbReference type="AlphaFoldDB" id="A0A1F5VK80"/>
<organism evidence="1 2">
    <name type="scientific">Candidatus Fischerbacteria bacterium RBG_13_37_8</name>
    <dbReference type="NCBI Taxonomy" id="1817863"/>
    <lineage>
        <taxon>Bacteria</taxon>
        <taxon>Candidatus Fischeribacteriota</taxon>
    </lineage>
</organism>
<comment type="caution">
    <text evidence="1">The sequence shown here is derived from an EMBL/GenBank/DDBJ whole genome shotgun (WGS) entry which is preliminary data.</text>
</comment>
<proteinExistence type="predicted"/>